<reference evidence="1" key="2">
    <citation type="submission" date="2024-05" db="EMBL/GenBank/DDBJ databases">
        <title>Rhodohalobacter halophilus gen. nov., sp. nov., a moderately halophilic member of the family Balneolaceae.</title>
        <authorList>
            <person name="Xia J."/>
        </authorList>
    </citation>
    <scope>NUCLEOTIDE SEQUENCE</scope>
    <source>
        <strain evidence="1">WB101</strain>
    </source>
</reference>
<name>A0ABS9KHR4_9BACT</name>
<sequence>MLLSNSEFQTDQNHSIKIRIGFDDQLFEGNPYVRTSIEIRLMARIDCL</sequence>
<gene>
    <name evidence="1" type="ORF">L6773_17500</name>
</gene>
<organism evidence="1 2">
    <name type="scientific">Rhodohalobacter sulfatireducens</name>
    <dbReference type="NCBI Taxonomy" id="2911366"/>
    <lineage>
        <taxon>Bacteria</taxon>
        <taxon>Pseudomonadati</taxon>
        <taxon>Balneolota</taxon>
        <taxon>Balneolia</taxon>
        <taxon>Balneolales</taxon>
        <taxon>Balneolaceae</taxon>
        <taxon>Rhodohalobacter</taxon>
    </lineage>
</organism>
<evidence type="ECO:0000313" key="1">
    <source>
        <dbReference type="EMBL" id="MCG2590376.1"/>
    </source>
</evidence>
<proteinExistence type="predicted"/>
<dbReference type="EMBL" id="JAKLWS010000031">
    <property type="protein sequence ID" value="MCG2590376.1"/>
    <property type="molecule type" value="Genomic_DNA"/>
</dbReference>
<keyword evidence="2" id="KW-1185">Reference proteome</keyword>
<dbReference type="Proteomes" id="UP001165366">
    <property type="component" value="Unassembled WGS sequence"/>
</dbReference>
<accession>A0ABS9KHR4</accession>
<evidence type="ECO:0000313" key="2">
    <source>
        <dbReference type="Proteomes" id="UP001165366"/>
    </source>
</evidence>
<comment type="caution">
    <text evidence="1">The sequence shown here is derived from an EMBL/GenBank/DDBJ whole genome shotgun (WGS) entry which is preliminary data.</text>
</comment>
<protein>
    <submittedName>
        <fullName evidence="1">Uncharacterized protein</fullName>
    </submittedName>
</protein>
<reference evidence="1" key="1">
    <citation type="submission" date="2022-01" db="EMBL/GenBank/DDBJ databases">
        <authorList>
            <person name="Wang Y."/>
        </authorList>
    </citation>
    <scope>NUCLEOTIDE SEQUENCE</scope>
    <source>
        <strain evidence="1">WB101</strain>
    </source>
</reference>